<accession>A0A150HGW8</accession>
<dbReference type="RefSeq" id="WP_061681817.1">
    <property type="nucleotide sequence ID" value="NZ_LRAD01000019.1"/>
</dbReference>
<dbReference type="STRING" id="36807.Mlaev_00621"/>
<dbReference type="SUPFAM" id="SSF52980">
    <property type="entry name" value="Restriction endonuclease-like"/>
    <property type="match status" value="1"/>
</dbReference>
<comment type="caution">
    <text evidence="1">The sequence shown here is derived from an EMBL/GenBank/DDBJ whole genome shotgun (WGS) entry which is preliminary data.</text>
</comment>
<dbReference type="Proteomes" id="UP000075357">
    <property type="component" value="Unassembled WGS sequence"/>
</dbReference>
<dbReference type="AlphaFoldDB" id="A0A150HGW8"/>
<dbReference type="InterPro" id="IPR011335">
    <property type="entry name" value="Restrct_endonuc-II-like"/>
</dbReference>
<name>A0A150HGW8_9MICO</name>
<evidence type="ECO:0000313" key="2">
    <source>
        <dbReference type="Proteomes" id="UP000075357"/>
    </source>
</evidence>
<dbReference type="Gene3D" id="3.40.960.10">
    <property type="entry name" value="VSR Endonuclease"/>
    <property type="match status" value="1"/>
</dbReference>
<proteinExistence type="predicted"/>
<evidence type="ECO:0008006" key="3">
    <source>
        <dbReference type="Google" id="ProtNLM"/>
    </source>
</evidence>
<protein>
    <recommendedName>
        <fullName evidence="3">DUF559 domain-containing protein</fullName>
    </recommendedName>
</protein>
<sequence length="298" mass="33035">MIRSSADRPVLPSDVPTAVLRRAHLLAAGATGRQITDAVRDGRLLRLRRDHYLPRDTDPQVCAAVQWGGRLDCVSLLRLLGVFVRERAGLHIQLAPDASRTPRPEASTEIVRHWRPTSSAADDVLVPVREALCAAVRCQRPRDAVATLDSAWHLGAVDEDGLADVFAHVPGRYRSLRPLLDQRAEAGTETLVRLMLRSLGCHVDLQVRIDGVGRVDLLVDGWLVIECDSRSHHGSWGNHKRDRRRDAAAIGLGFTTLRLLAEDILFRPEWVIEVLRRAVARGPGTTPRTVRVHNSGEL</sequence>
<reference evidence="1 2" key="1">
    <citation type="submission" date="2016-01" db="EMBL/GenBank/DDBJ databases">
        <title>Draft genome sequences of Microbacterium laevaniformans LCDC 91-0039 and the type strain of Microbacterium hominis LCDC 84-209.</title>
        <authorList>
            <person name="Bernier A.-M."/>
            <person name="Bernard K."/>
        </authorList>
    </citation>
    <scope>NUCLEOTIDE SEQUENCE [LARGE SCALE GENOMIC DNA]</scope>
    <source>
        <strain evidence="1 2">LCDC 91-0039</strain>
    </source>
</reference>
<organism evidence="1 2">
    <name type="scientific">Microbacterium laevaniformans</name>
    <dbReference type="NCBI Taxonomy" id="36807"/>
    <lineage>
        <taxon>Bacteria</taxon>
        <taxon>Bacillati</taxon>
        <taxon>Actinomycetota</taxon>
        <taxon>Actinomycetes</taxon>
        <taxon>Micrococcales</taxon>
        <taxon>Microbacteriaceae</taxon>
        <taxon>Microbacterium</taxon>
    </lineage>
</organism>
<dbReference type="PATRIC" id="fig|36807.3.peg.643"/>
<keyword evidence="2" id="KW-1185">Reference proteome</keyword>
<evidence type="ECO:0000313" key="1">
    <source>
        <dbReference type="EMBL" id="KXZ61362.1"/>
    </source>
</evidence>
<gene>
    <name evidence="1" type="ORF">Mlaev_00621</name>
</gene>
<dbReference type="EMBL" id="LRAD01000019">
    <property type="protein sequence ID" value="KXZ61362.1"/>
    <property type="molecule type" value="Genomic_DNA"/>
</dbReference>